<keyword evidence="1 6" id="KW-0645">Protease</keyword>
<organism evidence="9 10">
    <name type="scientific">Rotaria socialis</name>
    <dbReference type="NCBI Taxonomy" id="392032"/>
    <lineage>
        <taxon>Eukaryota</taxon>
        <taxon>Metazoa</taxon>
        <taxon>Spiralia</taxon>
        <taxon>Gnathifera</taxon>
        <taxon>Rotifera</taxon>
        <taxon>Eurotatoria</taxon>
        <taxon>Bdelloidea</taxon>
        <taxon>Philodinida</taxon>
        <taxon>Philodinidae</taxon>
        <taxon>Rotaria</taxon>
    </lineage>
</organism>
<dbReference type="Pfam" id="PF01400">
    <property type="entry name" value="Astacin"/>
    <property type="match status" value="1"/>
</dbReference>
<dbReference type="GO" id="GO:0006508">
    <property type="term" value="P:proteolysis"/>
    <property type="evidence" value="ECO:0007669"/>
    <property type="project" value="UniProtKB-KW"/>
</dbReference>
<evidence type="ECO:0000259" key="8">
    <source>
        <dbReference type="PROSITE" id="PS51864"/>
    </source>
</evidence>
<keyword evidence="4 6" id="KW-0862">Zinc</keyword>
<gene>
    <name evidence="9" type="ORF">TOA249_LOCUS16495</name>
</gene>
<dbReference type="SMART" id="SM00235">
    <property type="entry name" value="ZnMc"/>
    <property type="match status" value="1"/>
</dbReference>
<reference evidence="9" key="1">
    <citation type="submission" date="2021-02" db="EMBL/GenBank/DDBJ databases">
        <authorList>
            <person name="Nowell W R."/>
        </authorList>
    </citation>
    <scope>NUCLEOTIDE SEQUENCE</scope>
</reference>
<feature type="signal peptide" evidence="7">
    <location>
        <begin position="1"/>
        <end position="28"/>
    </location>
</feature>
<dbReference type="InterPro" id="IPR006026">
    <property type="entry name" value="Peptidase_Metallo"/>
</dbReference>
<comment type="cofactor">
    <cofactor evidence="6 7">
        <name>Zn(2+)</name>
        <dbReference type="ChEBI" id="CHEBI:29105"/>
    </cofactor>
    <text evidence="6 7">Binds 1 zinc ion per subunit.</text>
</comment>
<evidence type="ECO:0000256" key="2">
    <source>
        <dbReference type="ARBA" id="ARBA00022723"/>
    </source>
</evidence>
<dbReference type="EC" id="3.4.24.-" evidence="7"/>
<dbReference type="GO" id="GO:0008270">
    <property type="term" value="F:zinc ion binding"/>
    <property type="evidence" value="ECO:0007669"/>
    <property type="project" value="UniProtKB-UniRule"/>
</dbReference>
<comment type="caution">
    <text evidence="6">Lacks conserved residue(s) required for the propagation of feature annotation.</text>
</comment>
<protein>
    <recommendedName>
        <fullName evidence="7">Metalloendopeptidase</fullName>
        <ecNumber evidence="7">3.4.24.-</ecNumber>
    </recommendedName>
</protein>
<dbReference type="PRINTS" id="PR00480">
    <property type="entry name" value="ASTACIN"/>
</dbReference>
<evidence type="ECO:0000256" key="4">
    <source>
        <dbReference type="ARBA" id="ARBA00022833"/>
    </source>
</evidence>
<evidence type="ECO:0000256" key="6">
    <source>
        <dbReference type="PROSITE-ProRule" id="PRU01211"/>
    </source>
</evidence>
<dbReference type="InterPro" id="IPR024079">
    <property type="entry name" value="MetalloPept_cat_dom_sf"/>
</dbReference>
<comment type="caution">
    <text evidence="9">The sequence shown here is derived from an EMBL/GenBank/DDBJ whole genome shotgun (WGS) entry which is preliminary data.</text>
</comment>
<keyword evidence="5 6" id="KW-0482">Metalloprotease</keyword>
<dbReference type="GO" id="GO:0004222">
    <property type="term" value="F:metalloendopeptidase activity"/>
    <property type="evidence" value="ECO:0007669"/>
    <property type="project" value="UniProtKB-UniRule"/>
</dbReference>
<feature type="active site" evidence="6">
    <location>
        <position position="159"/>
    </location>
</feature>
<proteinExistence type="predicted"/>
<evidence type="ECO:0000256" key="7">
    <source>
        <dbReference type="RuleBase" id="RU361183"/>
    </source>
</evidence>
<feature type="binding site" evidence="6">
    <location>
        <position position="162"/>
    </location>
    <ligand>
        <name>Zn(2+)</name>
        <dbReference type="ChEBI" id="CHEBI:29105"/>
        <note>catalytic</note>
    </ligand>
</feature>
<feature type="binding site" evidence="6">
    <location>
        <position position="158"/>
    </location>
    <ligand>
        <name>Zn(2+)</name>
        <dbReference type="ChEBI" id="CHEBI:29105"/>
        <note>catalytic</note>
    </ligand>
</feature>
<name>A0A821HTZ0_9BILA</name>
<dbReference type="PROSITE" id="PS51864">
    <property type="entry name" value="ASTACIN"/>
    <property type="match status" value="1"/>
</dbReference>
<sequence length="285" mass="32446">MAMKLSRNIFYLLIKVAIVLDAFPVLFSKNQQSEEMANRFEDDMIFPYPITRGAAARASYQRWIDGTVPYLMTPSILADHSALIVDTMRLMENLTRVNDTDCIKFRPRTESDSKYIIIQNSTGCSATVGAGNGYQVTHYLNLMHTESLTCMISGVIQHELLHILGFFHEQSRPDRDSYVSIQWSNIQSNMKPNFEKYTETEIDTLQTPYDYGSIMHYSPNAFTNNGLRTIIPTKDPFASIGQRIVMSPIDILEVQRYYSCVSSSDPEKALIATFLFIISRISITT</sequence>
<evidence type="ECO:0000256" key="1">
    <source>
        <dbReference type="ARBA" id="ARBA00022670"/>
    </source>
</evidence>
<dbReference type="InterPro" id="IPR034035">
    <property type="entry name" value="Astacin-like_dom"/>
</dbReference>
<evidence type="ECO:0000313" key="10">
    <source>
        <dbReference type="Proteomes" id="UP000663838"/>
    </source>
</evidence>
<evidence type="ECO:0000256" key="5">
    <source>
        <dbReference type="ARBA" id="ARBA00023049"/>
    </source>
</evidence>
<dbReference type="InterPro" id="IPR001506">
    <property type="entry name" value="Peptidase_M12A"/>
</dbReference>
<dbReference type="PANTHER" id="PTHR10127:SF780">
    <property type="entry name" value="METALLOENDOPEPTIDASE"/>
    <property type="match status" value="1"/>
</dbReference>
<evidence type="ECO:0000256" key="3">
    <source>
        <dbReference type="ARBA" id="ARBA00022801"/>
    </source>
</evidence>
<dbReference type="Gene3D" id="3.40.390.10">
    <property type="entry name" value="Collagenase (Catalytic Domain)"/>
    <property type="match status" value="1"/>
</dbReference>
<feature type="domain" description="Peptidase M12A" evidence="8">
    <location>
        <begin position="54"/>
        <end position="261"/>
    </location>
</feature>
<accession>A0A821HTZ0</accession>
<dbReference type="EMBL" id="CAJOBS010001128">
    <property type="protein sequence ID" value="CAF4691708.1"/>
    <property type="molecule type" value="Genomic_DNA"/>
</dbReference>
<evidence type="ECO:0000313" key="9">
    <source>
        <dbReference type="EMBL" id="CAF4691708.1"/>
    </source>
</evidence>
<dbReference type="PANTHER" id="PTHR10127">
    <property type="entry name" value="DISCOIDIN, CUB, EGF, LAMININ , AND ZINC METALLOPROTEASE DOMAIN CONTAINING"/>
    <property type="match status" value="1"/>
</dbReference>
<keyword evidence="3 6" id="KW-0378">Hydrolase</keyword>
<dbReference type="Proteomes" id="UP000663838">
    <property type="component" value="Unassembled WGS sequence"/>
</dbReference>
<keyword evidence="7" id="KW-0732">Signal</keyword>
<dbReference type="CDD" id="cd04280">
    <property type="entry name" value="ZnMc_astacin_like"/>
    <property type="match status" value="1"/>
</dbReference>
<keyword evidence="2 6" id="KW-0479">Metal-binding</keyword>
<feature type="chain" id="PRO_5033097528" description="Metalloendopeptidase" evidence="7">
    <location>
        <begin position="29"/>
        <end position="285"/>
    </location>
</feature>
<dbReference type="SUPFAM" id="SSF55486">
    <property type="entry name" value="Metalloproteases ('zincins'), catalytic domain"/>
    <property type="match status" value="1"/>
</dbReference>
<feature type="binding site" evidence="6">
    <location>
        <position position="168"/>
    </location>
    <ligand>
        <name>Zn(2+)</name>
        <dbReference type="ChEBI" id="CHEBI:29105"/>
        <note>catalytic</note>
    </ligand>
</feature>
<dbReference type="AlphaFoldDB" id="A0A821HTZ0"/>